<dbReference type="InterPro" id="IPR024091">
    <property type="entry name" value="LnmK-like_bifun_acyl/decarbox"/>
</dbReference>
<proteinExistence type="predicted"/>
<dbReference type="SUPFAM" id="SSF54637">
    <property type="entry name" value="Thioesterase/thiol ester dehydrase-isomerase"/>
    <property type="match status" value="1"/>
</dbReference>
<evidence type="ECO:0000313" key="1">
    <source>
        <dbReference type="EMBL" id="MFD1383529.1"/>
    </source>
</evidence>
<reference evidence="2" key="1">
    <citation type="journal article" date="2019" name="Int. J. Syst. Evol. Microbiol.">
        <title>The Global Catalogue of Microorganisms (GCM) 10K type strain sequencing project: providing services to taxonomists for standard genome sequencing and annotation.</title>
        <authorList>
            <consortium name="The Broad Institute Genomics Platform"/>
            <consortium name="The Broad Institute Genome Sequencing Center for Infectious Disease"/>
            <person name="Wu L."/>
            <person name="Ma J."/>
        </authorList>
    </citation>
    <scope>NUCLEOTIDE SEQUENCE [LARGE SCALE GENOMIC DNA]</scope>
    <source>
        <strain evidence="2">JCM 30774</strain>
    </source>
</reference>
<gene>
    <name evidence="1" type="ORF">ACFQ45_09135</name>
</gene>
<dbReference type="RefSeq" id="WP_377366891.1">
    <property type="nucleotide sequence ID" value="NZ_JBHTMN010000011.1"/>
</dbReference>
<dbReference type="Proteomes" id="UP001597059">
    <property type="component" value="Unassembled WGS sequence"/>
</dbReference>
<protein>
    <submittedName>
        <fullName evidence="1">Pnap_2097 family protein</fullName>
    </submittedName>
</protein>
<accession>A0ABW4AZX2</accession>
<organism evidence="1 2">
    <name type="scientific">Rhodanobacter aciditrophus</name>
    <dbReference type="NCBI Taxonomy" id="1623218"/>
    <lineage>
        <taxon>Bacteria</taxon>
        <taxon>Pseudomonadati</taxon>
        <taxon>Pseudomonadota</taxon>
        <taxon>Gammaproteobacteria</taxon>
        <taxon>Lysobacterales</taxon>
        <taxon>Rhodanobacteraceae</taxon>
        <taxon>Rhodanobacter</taxon>
    </lineage>
</organism>
<dbReference type="EMBL" id="JBHTMN010000011">
    <property type="protein sequence ID" value="MFD1383529.1"/>
    <property type="molecule type" value="Genomic_DNA"/>
</dbReference>
<dbReference type="InterPro" id="IPR029069">
    <property type="entry name" value="HotDog_dom_sf"/>
</dbReference>
<dbReference type="Gene3D" id="3.10.129.10">
    <property type="entry name" value="Hotdog Thioesterase"/>
    <property type="match status" value="1"/>
</dbReference>
<name>A0ABW4AZX2_9GAMM</name>
<sequence>MNEVNIKQVSHYLIGMPQLSAVGLSEQWLLKECGHEHWLALASALGCVKPEFKDEHGRKVYAAFVCLNIENGKLNQVNENDEIDIITSLIRISSTRSMSRHLVMKGNLVIARVEMISTFVYREMAGNNQSVVRADMKGLAVSKDLQAQVLLSEHKTQRSLSHSSLGEYRYLPCPYTDFNGADFLYFAAFQSIADRAERYFTPATKLLSTIKRSIYYYGNVNIDDVVCVQCVAREISDSFMTTHLRMFRSSDGQVIGDIHTEKEFVVHDGILWRQQALSEAV</sequence>
<keyword evidence="2" id="KW-1185">Reference proteome</keyword>
<dbReference type="NCBIfam" id="TIGR04099">
    <property type="entry name" value="biosn_Pnap_2097"/>
    <property type="match status" value="1"/>
</dbReference>
<dbReference type="NCBIfam" id="TIGR04098">
    <property type="entry name" value="LnmK_bifunc"/>
    <property type="match status" value="1"/>
</dbReference>
<comment type="caution">
    <text evidence="1">The sequence shown here is derived from an EMBL/GenBank/DDBJ whole genome shotgun (WGS) entry which is preliminary data.</text>
</comment>
<evidence type="ECO:0000313" key="2">
    <source>
        <dbReference type="Proteomes" id="UP001597059"/>
    </source>
</evidence>